<evidence type="ECO:0000313" key="6">
    <source>
        <dbReference type="Proteomes" id="UP000242637"/>
    </source>
</evidence>
<evidence type="ECO:0000256" key="3">
    <source>
        <dbReference type="ARBA" id="ARBA00022840"/>
    </source>
</evidence>
<dbReference type="InterPro" id="IPR003439">
    <property type="entry name" value="ABC_transporter-like_ATP-bd"/>
</dbReference>
<name>A0A239V6N0_9MICO</name>
<dbReference type="SUPFAM" id="SSF52540">
    <property type="entry name" value="P-loop containing nucleoside triphosphate hydrolases"/>
    <property type="match status" value="1"/>
</dbReference>
<evidence type="ECO:0000256" key="1">
    <source>
        <dbReference type="ARBA" id="ARBA00022737"/>
    </source>
</evidence>
<keyword evidence="3 5" id="KW-0067">ATP-binding</keyword>
<reference evidence="5 6" key="1">
    <citation type="submission" date="2017-06" db="EMBL/GenBank/DDBJ databases">
        <authorList>
            <consortium name="Pathogen Informatics"/>
        </authorList>
    </citation>
    <scope>NUCLEOTIDE SEQUENCE [LARGE SCALE GENOMIC DNA]</scope>
    <source>
        <strain evidence="5 6">NCTC13039</strain>
    </source>
</reference>
<keyword evidence="6" id="KW-1185">Reference proteome</keyword>
<dbReference type="InterPro" id="IPR027417">
    <property type="entry name" value="P-loop_NTPase"/>
</dbReference>
<dbReference type="GO" id="GO:0005524">
    <property type="term" value="F:ATP binding"/>
    <property type="evidence" value="ECO:0007669"/>
    <property type="project" value="UniProtKB-KW"/>
</dbReference>
<dbReference type="PANTHER" id="PTHR19211:SF14">
    <property type="entry name" value="ATP-BINDING CASSETTE SUB-FAMILY F MEMBER 1"/>
    <property type="match status" value="1"/>
</dbReference>
<keyword evidence="1" id="KW-0677">Repeat</keyword>
<protein>
    <submittedName>
        <fullName evidence="5">Uncharacterized ABC transporter ATP-binding protein HI_0658</fullName>
    </submittedName>
</protein>
<dbReference type="Proteomes" id="UP000242637">
    <property type="component" value="Chromosome 1"/>
</dbReference>
<dbReference type="GeneID" id="63458607"/>
<dbReference type="RefSeq" id="WP_084441064.1">
    <property type="nucleotide sequence ID" value="NZ_LT906453.1"/>
</dbReference>
<dbReference type="InterPro" id="IPR003593">
    <property type="entry name" value="AAA+_ATPase"/>
</dbReference>
<accession>A0A239V6N0</accession>
<dbReference type="SMART" id="SM00382">
    <property type="entry name" value="AAA"/>
    <property type="match status" value="1"/>
</dbReference>
<dbReference type="GO" id="GO:0016887">
    <property type="term" value="F:ATP hydrolysis activity"/>
    <property type="evidence" value="ECO:0007669"/>
    <property type="project" value="InterPro"/>
</dbReference>
<proteinExistence type="predicted"/>
<dbReference type="Pfam" id="PF00005">
    <property type="entry name" value="ABC_tran"/>
    <property type="match status" value="1"/>
</dbReference>
<dbReference type="InterPro" id="IPR050611">
    <property type="entry name" value="ABCF"/>
</dbReference>
<organism evidence="5 6">
    <name type="scientific">Dermatophilus congolensis</name>
    <dbReference type="NCBI Taxonomy" id="1863"/>
    <lineage>
        <taxon>Bacteria</taxon>
        <taxon>Bacillati</taxon>
        <taxon>Actinomycetota</taxon>
        <taxon>Actinomycetes</taxon>
        <taxon>Micrococcales</taxon>
        <taxon>Dermatophilaceae</taxon>
        <taxon>Dermatophilus</taxon>
    </lineage>
</organism>
<evidence type="ECO:0000259" key="4">
    <source>
        <dbReference type="SMART" id="SM00382"/>
    </source>
</evidence>
<dbReference type="EMBL" id="LT906453">
    <property type="protein sequence ID" value="SNV17857.1"/>
    <property type="molecule type" value="Genomic_DNA"/>
</dbReference>
<dbReference type="AlphaFoldDB" id="A0A239V6N0"/>
<evidence type="ECO:0000256" key="2">
    <source>
        <dbReference type="ARBA" id="ARBA00022741"/>
    </source>
</evidence>
<sequence length="205" mass="22205">MRRKLVPTVQDKIRLTGDCGDLFGLHGVIVVPGGFRGTTFCLSAGDSFLIEGGNGAGKGTLLDVLCGNVKPSQGTISIPTAARVALLTQEVHLPSSSSAARKTYIDAVGEETAEKTPLEHFGPLPGFCLDKKVTEMSIGQQRRIALAICLANPPDLLLLDELTNHFSLALVSELEKSLETFEGTLIVASHDRWLRERWNNQKIRL</sequence>
<gene>
    <name evidence="5" type="ORF">SAMEA4475696_00310</name>
</gene>
<feature type="domain" description="AAA+ ATPase" evidence="4">
    <location>
        <begin position="44"/>
        <end position="204"/>
    </location>
</feature>
<evidence type="ECO:0000313" key="5">
    <source>
        <dbReference type="EMBL" id="SNV17857.1"/>
    </source>
</evidence>
<keyword evidence="2" id="KW-0547">Nucleotide-binding</keyword>
<dbReference type="PANTHER" id="PTHR19211">
    <property type="entry name" value="ATP-BINDING TRANSPORT PROTEIN-RELATED"/>
    <property type="match status" value="1"/>
</dbReference>
<dbReference type="STRING" id="1121387.GCA_000429885_01405"/>
<dbReference type="Gene3D" id="3.40.50.300">
    <property type="entry name" value="P-loop containing nucleotide triphosphate hydrolases"/>
    <property type="match status" value="1"/>
</dbReference>
<dbReference type="KEGG" id="dco:SAMEA4475696_0310"/>